<accession>A0ACA8E326</accession>
<evidence type="ECO:0000313" key="1">
    <source>
        <dbReference type="EMBL" id="ATC84750.1"/>
    </source>
</evidence>
<protein>
    <submittedName>
        <fullName evidence="1">Uncharacterized protein</fullName>
    </submittedName>
</protein>
<evidence type="ECO:0000313" key="2">
    <source>
        <dbReference type="Proteomes" id="UP000217277"/>
    </source>
</evidence>
<dbReference type="EMBL" id="CP011012">
    <property type="protein sequence ID" value="ATC84750.1"/>
    <property type="molecule type" value="Genomic_DNA"/>
</dbReference>
<keyword evidence="2" id="KW-1185">Reference proteome</keyword>
<dbReference type="Proteomes" id="UP000217277">
    <property type="component" value="Chromosome II"/>
</dbReference>
<reference evidence="1" key="1">
    <citation type="submission" date="2015-03" db="EMBL/GenBank/DDBJ databases">
        <authorList>
            <person name="Xie B.-B."/>
            <person name="Rong J.-C."/>
            <person name="Qin Q.-L."/>
            <person name="Zhang Y.-Z."/>
        </authorList>
    </citation>
    <scope>NUCLEOTIDE SEQUENCE</scope>
    <source>
        <strain evidence="1">DSM 14585</strain>
    </source>
</reference>
<sequence length="144" mass="16066">MWLLILERFIYFFKGFRSYKQNVKAQWKNRAERNSWNAEQIRQAMISRASMRLDTNLALINVMVALCPLLGLLGTVTGMIEVFDVMAITGTGSARSMASGVSKATIPTMAGMVGALSGVFASTFLQRRAKREVELLEDSMVLDH</sequence>
<proteinExistence type="predicted"/>
<name>A0ACA8E326_9GAMM</name>
<organism evidence="1 2">
    <name type="scientific">Pseudoalteromonas agarivorans DSM 14585</name>
    <dbReference type="NCBI Taxonomy" id="1312369"/>
    <lineage>
        <taxon>Bacteria</taxon>
        <taxon>Pseudomonadati</taxon>
        <taxon>Pseudomonadota</taxon>
        <taxon>Gammaproteobacteria</taxon>
        <taxon>Alteromonadales</taxon>
        <taxon>Pseudoalteromonadaceae</taxon>
        <taxon>Pseudoalteromonas</taxon>
    </lineage>
</organism>
<gene>
    <name evidence="1" type="ORF">PAGA_b0916</name>
</gene>